<dbReference type="Proteomes" id="UP000762676">
    <property type="component" value="Unassembled WGS sequence"/>
</dbReference>
<dbReference type="InterPro" id="IPR026698">
    <property type="entry name" value="UPF_C3orf38"/>
</dbReference>
<dbReference type="PANTHER" id="PTHR21084:SF1">
    <property type="entry name" value="DENSE INCISORS"/>
    <property type="match status" value="1"/>
</dbReference>
<protein>
    <submittedName>
        <fullName evidence="2">Uncharacterized protein</fullName>
    </submittedName>
</protein>
<proteinExistence type="predicted"/>
<feature type="region of interest" description="Disordered" evidence="1">
    <location>
        <begin position="102"/>
        <end position="122"/>
    </location>
</feature>
<evidence type="ECO:0000313" key="3">
    <source>
        <dbReference type="Proteomes" id="UP000762676"/>
    </source>
</evidence>
<name>A0AAV4GPW1_9GAST</name>
<dbReference type="AlphaFoldDB" id="A0AAV4GPW1"/>
<sequence>MLSEQEKHNCLDVLRLLPTEEIFSLMNTVTNRVVSTRSRKEAIDAILQFTPSVEEFFKRRKISKDLILKYIYLQSWPVPKDRDLHDIIKFIIHKWEKQSRSSSAQRTEAGARRTEASAWRTEADAPRTESSALCVRPQRASEAAILNPIRDRGFNLTQVNNNIRHVYNTTNNYTINVQIQAPAPLAPAQSIACLQSQEQQSAEDFAKWFYSLLNSCNPEMGPRGDFGPQHFWADAQMRLELTTQGRHVSETVNGAEMLAKKLLTFPVVDRLVFKINPGADSVKIRSEGDKKVVLVCGQLRQQGMRVGTFCQSFGLVAGPAMNNSHKVKITLLKMNDKNHSILCLTQDKDAAVMEGLTVSAIQSL</sequence>
<evidence type="ECO:0000256" key="1">
    <source>
        <dbReference type="SAM" id="MobiDB-lite"/>
    </source>
</evidence>
<accession>A0AAV4GPW1</accession>
<evidence type="ECO:0000313" key="2">
    <source>
        <dbReference type="EMBL" id="GFR87344.1"/>
    </source>
</evidence>
<dbReference type="PANTHER" id="PTHR21084">
    <property type="entry name" value="DENSE INCISORS"/>
    <property type="match status" value="1"/>
</dbReference>
<dbReference type="Pfam" id="PF15008">
    <property type="entry name" value="DUF4518"/>
    <property type="match status" value="1"/>
</dbReference>
<feature type="compositionally biased region" description="Basic and acidic residues" evidence="1">
    <location>
        <begin position="109"/>
        <end position="122"/>
    </location>
</feature>
<gene>
    <name evidence="2" type="ORF">ElyMa_004220900</name>
</gene>
<dbReference type="EMBL" id="BMAT01008536">
    <property type="protein sequence ID" value="GFR87344.1"/>
    <property type="molecule type" value="Genomic_DNA"/>
</dbReference>
<dbReference type="Gene3D" id="3.10.450.50">
    <property type="match status" value="1"/>
</dbReference>
<comment type="caution">
    <text evidence="2">The sequence shown here is derived from an EMBL/GenBank/DDBJ whole genome shotgun (WGS) entry which is preliminary data.</text>
</comment>
<reference evidence="2 3" key="1">
    <citation type="journal article" date="2021" name="Elife">
        <title>Chloroplast acquisition without the gene transfer in kleptoplastic sea slugs, Plakobranchus ocellatus.</title>
        <authorList>
            <person name="Maeda T."/>
            <person name="Takahashi S."/>
            <person name="Yoshida T."/>
            <person name="Shimamura S."/>
            <person name="Takaki Y."/>
            <person name="Nagai Y."/>
            <person name="Toyoda A."/>
            <person name="Suzuki Y."/>
            <person name="Arimoto A."/>
            <person name="Ishii H."/>
            <person name="Satoh N."/>
            <person name="Nishiyama T."/>
            <person name="Hasebe M."/>
            <person name="Maruyama T."/>
            <person name="Minagawa J."/>
            <person name="Obokata J."/>
            <person name="Shigenobu S."/>
        </authorList>
    </citation>
    <scope>NUCLEOTIDE SEQUENCE [LARGE SCALE GENOMIC DNA]</scope>
</reference>
<keyword evidence="3" id="KW-1185">Reference proteome</keyword>
<organism evidence="2 3">
    <name type="scientific">Elysia marginata</name>
    <dbReference type="NCBI Taxonomy" id="1093978"/>
    <lineage>
        <taxon>Eukaryota</taxon>
        <taxon>Metazoa</taxon>
        <taxon>Spiralia</taxon>
        <taxon>Lophotrochozoa</taxon>
        <taxon>Mollusca</taxon>
        <taxon>Gastropoda</taxon>
        <taxon>Heterobranchia</taxon>
        <taxon>Euthyneura</taxon>
        <taxon>Panpulmonata</taxon>
        <taxon>Sacoglossa</taxon>
        <taxon>Placobranchoidea</taxon>
        <taxon>Plakobranchidae</taxon>
        <taxon>Elysia</taxon>
    </lineage>
</organism>